<comment type="caution">
    <text evidence="6">The sequence shown here is derived from an EMBL/GenBank/DDBJ whole genome shotgun (WGS) entry which is preliminary data.</text>
</comment>
<reference evidence="7" key="1">
    <citation type="journal article" date="2020" name="MBio">
        <title>Horizontal gene transfer to a defensive symbiont with a reduced genome amongst a multipartite beetle microbiome.</title>
        <authorList>
            <person name="Waterworth S.C."/>
            <person name="Florez L.V."/>
            <person name="Rees E.R."/>
            <person name="Hertweck C."/>
            <person name="Kaltenpoth M."/>
            <person name="Kwan J.C."/>
        </authorList>
    </citation>
    <scope>NUCLEOTIDE SEQUENCE [LARGE SCALE GENOMIC DNA]</scope>
</reference>
<gene>
    <name evidence="6" type="primary">dmlR_5</name>
    <name evidence="6" type="ORF">GAK29_00460</name>
</gene>
<dbReference type="InterPro" id="IPR036388">
    <property type="entry name" value="WH-like_DNA-bd_sf"/>
</dbReference>
<protein>
    <submittedName>
        <fullName evidence="6">HTH-type transcriptional regulator DmlR</fullName>
    </submittedName>
</protein>
<comment type="similarity">
    <text evidence="1">Belongs to the LysR transcriptional regulatory family.</text>
</comment>
<dbReference type="AlphaFoldDB" id="A0A833PKR8"/>
<evidence type="ECO:0000256" key="2">
    <source>
        <dbReference type="ARBA" id="ARBA00023015"/>
    </source>
</evidence>
<dbReference type="GO" id="GO:0043565">
    <property type="term" value="F:sequence-specific DNA binding"/>
    <property type="evidence" value="ECO:0007669"/>
    <property type="project" value="TreeGrafter"/>
</dbReference>
<evidence type="ECO:0000313" key="7">
    <source>
        <dbReference type="Proteomes" id="UP000490535"/>
    </source>
</evidence>
<dbReference type="Gene3D" id="3.40.190.290">
    <property type="match status" value="1"/>
</dbReference>
<sequence>MQKNLKQITSFLQVVDSGSFTKAAEILGLSRSMVSIDIKHLERSLDASLLIRNTRNIALTEIGKNFYDDFKQIQLQINEAFERSQNLATNVTGVLRFSSTNEFGQKYILPLLGKFCQQYPKLQLQYTFNSSLDDLVTEKLDLVIRLGNLKDSSLKTRKIGEYSIYLVATAEFLANHPVNQIADLAHVPWIGHSLLNWQDAQFILQNRHGEKYTLPFVRNQYESNSAEAIHQMALASMGVAICPAWLVEDDLQQQRLIRLLPDFDLPVQNIQLLYSNTRSLPAKTRVFLDFLIEHLSLCDPQSKTIFYSMPILSLELS</sequence>
<dbReference type="GO" id="GO:0003700">
    <property type="term" value="F:DNA-binding transcription factor activity"/>
    <property type="evidence" value="ECO:0007669"/>
    <property type="project" value="InterPro"/>
</dbReference>
<keyword evidence="3" id="KW-0238">DNA-binding</keyword>
<dbReference type="FunFam" id="1.10.10.10:FF:000001">
    <property type="entry name" value="LysR family transcriptional regulator"/>
    <property type="match status" value="1"/>
</dbReference>
<dbReference type="SUPFAM" id="SSF53850">
    <property type="entry name" value="Periplasmic binding protein-like II"/>
    <property type="match status" value="1"/>
</dbReference>
<dbReference type="Gene3D" id="1.10.10.10">
    <property type="entry name" value="Winged helix-like DNA-binding domain superfamily/Winged helix DNA-binding domain"/>
    <property type="match status" value="1"/>
</dbReference>
<feature type="domain" description="HTH lysR-type" evidence="5">
    <location>
        <begin position="1"/>
        <end position="60"/>
    </location>
</feature>
<dbReference type="Proteomes" id="UP000490535">
    <property type="component" value="Unassembled WGS sequence"/>
</dbReference>
<dbReference type="InterPro" id="IPR000847">
    <property type="entry name" value="LysR_HTH_N"/>
</dbReference>
<dbReference type="EMBL" id="WNDP01000006">
    <property type="protein sequence ID" value="KAF1027819.1"/>
    <property type="molecule type" value="Genomic_DNA"/>
</dbReference>
<dbReference type="PANTHER" id="PTHR30537:SF66">
    <property type="entry name" value="IRON-REGULATED VIRULENCE REGULATORY PROTEIN IRGB"/>
    <property type="match status" value="1"/>
</dbReference>
<name>A0A833PKR8_ACIBZ</name>
<dbReference type="InterPro" id="IPR058163">
    <property type="entry name" value="LysR-type_TF_proteobact-type"/>
</dbReference>
<dbReference type="PROSITE" id="PS50931">
    <property type="entry name" value="HTH_LYSR"/>
    <property type="match status" value="1"/>
</dbReference>
<organism evidence="6 7">
    <name type="scientific">Acinetobacter bereziniae</name>
    <name type="common">Acinetobacter genomosp. 10</name>
    <dbReference type="NCBI Taxonomy" id="106648"/>
    <lineage>
        <taxon>Bacteria</taxon>
        <taxon>Pseudomonadati</taxon>
        <taxon>Pseudomonadota</taxon>
        <taxon>Gammaproteobacteria</taxon>
        <taxon>Moraxellales</taxon>
        <taxon>Moraxellaceae</taxon>
        <taxon>Acinetobacter</taxon>
    </lineage>
</organism>
<evidence type="ECO:0000256" key="3">
    <source>
        <dbReference type="ARBA" id="ARBA00023125"/>
    </source>
</evidence>
<dbReference type="InterPro" id="IPR036390">
    <property type="entry name" value="WH_DNA-bd_sf"/>
</dbReference>
<evidence type="ECO:0000256" key="4">
    <source>
        <dbReference type="ARBA" id="ARBA00023163"/>
    </source>
</evidence>
<dbReference type="CDD" id="cd08422">
    <property type="entry name" value="PBP2_CrgA_like"/>
    <property type="match status" value="1"/>
</dbReference>
<proteinExistence type="inferred from homology"/>
<keyword evidence="2" id="KW-0805">Transcription regulation</keyword>
<dbReference type="InterPro" id="IPR005119">
    <property type="entry name" value="LysR_subst-bd"/>
</dbReference>
<dbReference type="Pfam" id="PF03466">
    <property type="entry name" value="LysR_substrate"/>
    <property type="match status" value="1"/>
</dbReference>
<evidence type="ECO:0000259" key="5">
    <source>
        <dbReference type="PROSITE" id="PS50931"/>
    </source>
</evidence>
<dbReference type="GO" id="GO:0006351">
    <property type="term" value="P:DNA-templated transcription"/>
    <property type="evidence" value="ECO:0007669"/>
    <property type="project" value="TreeGrafter"/>
</dbReference>
<evidence type="ECO:0000256" key="1">
    <source>
        <dbReference type="ARBA" id="ARBA00009437"/>
    </source>
</evidence>
<dbReference type="Pfam" id="PF00126">
    <property type="entry name" value="HTH_1"/>
    <property type="match status" value="1"/>
</dbReference>
<accession>A0A833PKR8</accession>
<evidence type="ECO:0000313" key="6">
    <source>
        <dbReference type="EMBL" id="KAF1027819.1"/>
    </source>
</evidence>
<dbReference type="PANTHER" id="PTHR30537">
    <property type="entry name" value="HTH-TYPE TRANSCRIPTIONAL REGULATOR"/>
    <property type="match status" value="1"/>
</dbReference>
<keyword evidence="4" id="KW-0804">Transcription</keyword>
<dbReference type="SUPFAM" id="SSF46785">
    <property type="entry name" value="Winged helix' DNA-binding domain"/>
    <property type="match status" value="1"/>
</dbReference>